<name>A0A7K1G9D8_9FLAO</name>
<dbReference type="AlphaFoldDB" id="A0A7K1G9D8"/>
<accession>A0A7K1G9D8</accession>
<dbReference type="EMBL" id="WJYA01000002">
    <property type="protein sequence ID" value="MTE25655.1"/>
    <property type="molecule type" value="Genomic_DNA"/>
</dbReference>
<gene>
    <name evidence="1" type="ORF">F1003_01820</name>
</gene>
<sequence length="129" mass="15682">MSTISAYKIDVHRRLCIKKDLNELNLWTTMLEDFNIELDHFAIIEKQLVKVISVAQNIQAIRRKIVLTMANLCKYEQELKTEYEYGKTEYDATRLKVHEHKRDTYLKLVEEHQKFKIQFYTILKKYQRR</sequence>
<protein>
    <submittedName>
        <fullName evidence="1">Uncharacterized protein</fullName>
    </submittedName>
</protein>
<dbReference type="RefSeq" id="WP_155087491.1">
    <property type="nucleotide sequence ID" value="NZ_WJYA01000002.1"/>
</dbReference>
<evidence type="ECO:0000313" key="1">
    <source>
        <dbReference type="EMBL" id="MTE25655.1"/>
    </source>
</evidence>
<keyword evidence="2" id="KW-1185">Reference proteome</keyword>
<evidence type="ECO:0000313" key="2">
    <source>
        <dbReference type="Proteomes" id="UP000447545"/>
    </source>
</evidence>
<comment type="caution">
    <text evidence="1">The sequence shown here is derived from an EMBL/GenBank/DDBJ whole genome shotgun (WGS) entry which is preliminary data.</text>
</comment>
<organism evidence="1 2">
    <name type="scientific">Winogradskyella ouciana</name>
    <dbReference type="NCBI Taxonomy" id="2608631"/>
    <lineage>
        <taxon>Bacteria</taxon>
        <taxon>Pseudomonadati</taxon>
        <taxon>Bacteroidota</taxon>
        <taxon>Flavobacteriia</taxon>
        <taxon>Flavobacteriales</taxon>
        <taxon>Flavobacteriaceae</taxon>
        <taxon>Winogradskyella</taxon>
    </lineage>
</organism>
<proteinExistence type="predicted"/>
<dbReference type="Proteomes" id="UP000447545">
    <property type="component" value="Unassembled WGS sequence"/>
</dbReference>
<reference evidence="1 2" key="1">
    <citation type="submission" date="2019-11" db="EMBL/GenBank/DDBJ databases">
        <title>Winogradskyella ouciana sp. nov., isolated from the hadal seawater of the Mariana Trench.</title>
        <authorList>
            <person name="Liu R."/>
        </authorList>
    </citation>
    <scope>NUCLEOTIDE SEQUENCE [LARGE SCALE GENOMIC DNA]</scope>
    <source>
        <strain evidence="1 2">ZXX205</strain>
    </source>
</reference>